<proteinExistence type="predicted"/>
<dbReference type="InterPro" id="IPR041698">
    <property type="entry name" value="Methyltransf_25"/>
</dbReference>
<dbReference type="InterPro" id="IPR029063">
    <property type="entry name" value="SAM-dependent_MTases_sf"/>
</dbReference>
<dbReference type="CDD" id="cd02440">
    <property type="entry name" value="AdoMet_MTases"/>
    <property type="match status" value="1"/>
</dbReference>
<dbReference type="Pfam" id="PF13649">
    <property type="entry name" value="Methyltransf_25"/>
    <property type="match status" value="1"/>
</dbReference>
<keyword evidence="2" id="KW-0808">Transferase</keyword>
<dbReference type="Gene3D" id="3.40.50.150">
    <property type="entry name" value="Vaccinia Virus protein VP39"/>
    <property type="match status" value="1"/>
</dbReference>
<dbReference type="SUPFAM" id="SSF53335">
    <property type="entry name" value="S-adenosyl-L-methionine-dependent methyltransferases"/>
    <property type="match status" value="1"/>
</dbReference>
<evidence type="ECO:0000313" key="3">
    <source>
        <dbReference type="Proteomes" id="UP000306808"/>
    </source>
</evidence>
<dbReference type="RefSeq" id="WP_136898913.1">
    <property type="nucleotide sequence ID" value="NZ_SUME01000001.1"/>
</dbReference>
<organism evidence="2 3">
    <name type="scientific">Sphingobacterium olei</name>
    <dbReference type="NCBI Taxonomy" id="2571155"/>
    <lineage>
        <taxon>Bacteria</taxon>
        <taxon>Pseudomonadati</taxon>
        <taxon>Bacteroidota</taxon>
        <taxon>Sphingobacteriia</taxon>
        <taxon>Sphingobacteriales</taxon>
        <taxon>Sphingobacteriaceae</taxon>
        <taxon>Sphingobacterium</taxon>
    </lineage>
</organism>
<dbReference type="Proteomes" id="UP000306808">
    <property type="component" value="Unassembled WGS sequence"/>
</dbReference>
<dbReference type="EMBL" id="SUME01000001">
    <property type="protein sequence ID" value="TJZ62743.1"/>
    <property type="molecule type" value="Genomic_DNA"/>
</dbReference>
<name>A0A4U0P5S8_9SPHI</name>
<keyword evidence="2" id="KW-0489">Methyltransferase</keyword>
<keyword evidence="3" id="KW-1185">Reference proteome</keyword>
<reference evidence="2 3" key="1">
    <citation type="submission" date="2019-04" db="EMBL/GenBank/DDBJ databases">
        <title>Sphingobacterium olei sp. nov., isolated from oil-contaminated soil.</title>
        <authorList>
            <person name="Liu B."/>
        </authorList>
    </citation>
    <scope>NUCLEOTIDE SEQUENCE [LARGE SCALE GENOMIC DNA]</scope>
    <source>
        <strain evidence="2 3">HAL-9</strain>
    </source>
</reference>
<feature type="domain" description="Methyltransferase" evidence="1">
    <location>
        <begin position="60"/>
        <end position="149"/>
    </location>
</feature>
<dbReference type="GO" id="GO:0008168">
    <property type="term" value="F:methyltransferase activity"/>
    <property type="evidence" value="ECO:0007669"/>
    <property type="project" value="UniProtKB-KW"/>
</dbReference>
<comment type="caution">
    <text evidence="2">The sequence shown here is derived from an EMBL/GenBank/DDBJ whole genome shotgun (WGS) entry which is preliminary data.</text>
</comment>
<sequence length="233" mass="26904">MPDFSKRSNEKELLDDPSVPFEHVKQTMRELDTINAWLGGHRTTLAGLKTLIRNKKKVSICEIGCGGGDNLVVIHNWCRKHGIEAVLTGVDMNPHAITYATAQYGALGIQFICSDYRADVLDRKPDIFFNSLFCHHFDEEELVDMLRWMRVNSRIGFFINDLHRHPLAYYSIKLLTSLFSKSYMVKNDAAVSVMRGFTKDEWGTFAERAGLRTTAVRWRWAFRHLMVYRNGWA</sequence>
<dbReference type="AlphaFoldDB" id="A0A4U0P5S8"/>
<dbReference type="GO" id="GO:0032259">
    <property type="term" value="P:methylation"/>
    <property type="evidence" value="ECO:0007669"/>
    <property type="project" value="UniProtKB-KW"/>
</dbReference>
<accession>A0A4U0P5S8</accession>
<evidence type="ECO:0000313" key="2">
    <source>
        <dbReference type="EMBL" id="TJZ62743.1"/>
    </source>
</evidence>
<evidence type="ECO:0000259" key="1">
    <source>
        <dbReference type="Pfam" id="PF13649"/>
    </source>
</evidence>
<dbReference type="OrthoDB" id="9800454at2"/>
<gene>
    <name evidence="2" type="ORF">FAZ15_00065</name>
</gene>
<protein>
    <submittedName>
        <fullName evidence="2">Methyltransferase domain-containing protein</fullName>
    </submittedName>
</protein>